<gene>
    <name evidence="1" type="ORF">SAMN05216508_1416</name>
</gene>
<dbReference type="AlphaFoldDB" id="A0A1I7IDE4"/>
<organism evidence="1 2">
    <name type="scientific">Eubacterium pyruvativorans</name>
    <dbReference type="NCBI Taxonomy" id="155865"/>
    <lineage>
        <taxon>Bacteria</taxon>
        <taxon>Bacillati</taxon>
        <taxon>Bacillota</taxon>
        <taxon>Clostridia</taxon>
        <taxon>Eubacteriales</taxon>
        <taxon>Eubacteriaceae</taxon>
        <taxon>Eubacterium</taxon>
    </lineage>
</organism>
<protein>
    <submittedName>
        <fullName evidence="1">Uncharacterized protein</fullName>
    </submittedName>
</protein>
<accession>A0A1I7IDE4</accession>
<keyword evidence="2" id="KW-1185">Reference proteome</keyword>
<sequence>MSRDKTTTSGIPLTFKKIKLLFNRFERLNVMTSIQAEFGHERSPKNKILPWDTSQ</sequence>
<evidence type="ECO:0000313" key="2">
    <source>
        <dbReference type="Proteomes" id="UP000198817"/>
    </source>
</evidence>
<dbReference type="STRING" id="155865.SAMN05216515_14410"/>
<dbReference type="Proteomes" id="UP000198817">
    <property type="component" value="Unassembled WGS sequence"/>
</dbReference>
<reference evidence="1 2" key="1">
    <citation type="submission" date="2016-10" db="EMBL/GenBank/DDBJ databases">
        <authorList>
            <person name="de Groot N.N."/>
        </authorList>
    </citation>
    <scope>NUCLEOTIDE SEQUENCE [LARGE SCALE GENOMIC DNA]</scope>
    <source>
        <strain evidence="1 2">KHGC13</strain>
    </source>
</reference>
<evidence type="ECO:0000313" key="1">
    <source>
        <dbReference type="EMBL" id="SFU70954.1"/>
    </source>
</evidence>
<proteinExistence type="predicted"/>
<dbReference type="RefSeq" id="WP_177207478.1">
    <property type="nucleotide sequence ID" value="NZ_FOWF01000044.1"/>
</dbReference>
<name>A0A1I7IDE4_9FIRM</name>
<dbReference type="EMBL" id="FPBT01000041">
    <property type="protein sequence ID" value="SFU70954.1"/>
    <property type="molecule type" value="Genomic_DNA"/>
</dbReference>